<evidence type="ECO:0000259" key="1">
    <source>
        <dbReference type="Pfam" id="PF00881"/>
    </source>
</evidence>
<dbReference type="InterPro" id="IPR000415">
    <property type="entry name" value="Nitroreductase-like"/>
</dbReference>
<evidence type="ECO:0000313" key="3">
    <source>
        <dbReference type="Proteomes" id="UP000008467"/>
    </source>
</evidence>
<name>F2JRU7_CELLD</name>
<dbReference type="HOGENOM" id="CLU_070764_7_0_9"/>
<sequence length="213" mass="23859">MSELDFIYKRKSIRDYKEGEVPKEDILKMLEAATLAPSPKHQQNWHFVVVQNGEIVSKMAEAVTKSHEYIASLARNEEERAQFMKVLPYYLNFQRSSCAVIVYAKEYDMIEEKILRANGVDEAIIDVIKSPQAGAQGIGAAVENFLLAAANMGYGACYMTGPAHAKTEIEQIIGFEKPGYSLMAIISLGIPADETPRQPRRKPLEEVVTFITE</sequence>
<dbReference type="STRING" id="642492.Clole_3440"/>
<dbReference type="eggNOG" id="COG0778">
    <property type="taxonomic scope" value="Bacteria"/>
</dbReference>
<feature type="domain" description="Nitroreductase" evidence="1">
    <location>
        <begin position="7"/>
        <end position="189"/>
    </location>
</feature>
<dbReference type="PANTHER" id="PTHR23026:SF123">
    <property type="entry name" value="NAD(P)H NITROREDUCTASE RV3131-RELATED"/>
    <property type="match status" value="1"/>
</dbReference>
<reference evidence="2 3" key="1">
    <citation type="journal article" date="2011" name="J. Bacteriol.">
        <title>Complete genome sequence of the cellulose-degrading bacterium Cellulosilyticum lentocellum.</title>
        <authorList>
            <consortium name="US DOE Joint Genome Institute"/>
            <person name="Miller D.A."/>
            <person name="Suen G."/>
            <person name="Bruce D."/>
            <person name="Copeland A."/>
            <person name="Cheng J.F."/>
            <person name="Detter C."/>
            <person name="Goodwin L.A."/>
            <person name="Han C.S."/>
            <person name="Hauser L.J."/>
            <person name="Land M.L."/>
            <person name="Lapidus A."/>
            <person name="Lucas S."/>
            <person name="Meincke L."/>
            <person name="Pitluck S."/>
            <person name="Tapia R."/>
            <person name="Teshima H."/>
            <person name="Woyke T."/>
            <person name="Fox B.G."/>
            <person name="Angert E.R."/>
            <person name="Currie C.R."/>
        </authorList>
    </citation>
    <scope>NUCLEOTIDE SEQUENCE [LARGE SCALE GENOMIC DNA]</scope>
    <source>
        <strain evidence="3">ATCC 49066 / DSM 5427 / NCIMB 11756 / RHM5</strain>
    </source>
</reference>
<dbReference type="EMBL" id="CP002582">
    <property type="protein sequence ID" value="ADZ85127.1"/>
    <property type="molecule type" value="Genomic_DNA"/>
</dbReference>
<evidence type="ECO:0000313" key="2">
    <source>
        <dbReference type="EMBL" id="ADZ85127.1"/>
    </source>
</evidence>
<dbReference type="AlphaFoldDB" id="F2JRU7"/>
<dbReference type="Gene3D" id="3.40.109.10">
    <property type="entry name" value="NADH Oxidase"/>
    <property type="match status" value="1"/>
</dbReference>
<dbReference type="RefSeq" id="WP_013658403.1">
    <property type="nucleotide sequence ID" value="NC_015275.1"/>
</dbReference>
<keyword evidence="3" id="KW-1185">Reference proteome</keyword>
<dbReference type="Pfam" id="PF00881">
    <property type="entry name" value="Nitroreductase"/>
    <property type="match status" value="1"/>
</dbReference>
<dbReference type="SUPFAM" id="SSF55469">
    <property type="entry name" value="FMN-dependent nitroreductase-like"/>
    <property type="match status" value="1"/>
</dbReference>
<accession>F2JRU7</accession>
<organism evidence="2 3">
    <name type="scientific">Cellulosilyticum lentocellum (strain ATCC 49066 / DSM 5427 / NCIMB 11756 / RHM5)</name>
    <name type="common">Clostridium lentocellum</name>
    <dbReference type="NCBI Taxonomy" id="642492"/>
    <lineage>
        <taxon>Bacteria</taxon>
        <taxon>Bacillati</taxon>
        <taxon>Bacillota</taxon>
        <taxon>Clostridia</taxon>
        <taxon>Lachnospirales</taxon>
        <taxon>Cellulosilyticaceae</taxon>
        <taxon>Cellulosilyticum</taxon>
    </lineage>
</organism>
<dbReference type="InterPro" id="IPR029479">
    <property type="entry name" value="Nitroreductase"/>
</dbReference>
<dbReference type="PANTHER" id="PTHR23026">
    <property type="entry name" value="NADPH NITROREDUCTASE"/>
    <property type="match status" value="1"/>
</dbReference>
<protein>
    <submittedName>
        <fullName evidence="2">Nitroreductase</fullName>
    </submittedName>
</protein>
<proteinExistence type="predicted"/>
<dbReference type="InterPro" id="IPR050627">
    <property type="entry name" value="Nitroreductase/BluB"/>
</dbReference>
<dbReference type="Proteomes" id="UP000008467">
    <property type="component" value="Chromosome"/>
</dbReference>
<dbReference type="GO" id="GO:0016491">
    <property type="term" value="F:oxidoreductase activity"/>
    <property type="evidence" value="ECO:0007669"/>
    <property type="project" value="InterPro"/>
</dbReference>
<dbReference type="KEGG" id="cle:Clole_3440"/>
<gene>
    <name evidence="2" type="ordered locus">Clole_3440</name>
</gene>